<proteinExistence type="predicted"/>
<name>A0A7S2MFG0_9DINO</name>
<evidence type="ECO:0000256" key="1">
    <source>
        <dbReference type="SAM" id="SignalP"/>
    </source>
</evidence>
<sequence>MVSPSSLRAACLLLGTWRLAAAQDTTSLLQVDASLGRESSQGSCTCLGWKSVYQGGLAKVGDAREYLPHGEYEPYTSLGENYCLKFDFASHTIEDYTWCYVSAECGSLNGGSKVNDKVSWKTCQAGQDTLYGQLPPGEMVALLKKTGWIKDPTLIPVSAYAYATFEWDSVSAFYGTGPSMSPAQEETMVRIRDSGMPTMICDSLGGYGNGHPDACGPPYSLKMVYKNQLWSWPHFGEPSCIKGCDK</sequence>
<accession>A0A7S2MFG0</accession>
<evidence type="ECO:0000313" key="2">
    <source>
        <dbReference type="EMBL" id="CAD9480064.1"/>
    </source>
</evidence>
<organism evidence="2">
    <name type="scientific">Alexandrium andersonii</name>
    <dbReference type="NCBI Taxonomy" id="327968"/>
    <lineage>
        <taxon>Eukaryota</taxon>
        <taxon>Sar</taxon>
        <taxon>Alveolata</taxon>
        <taxon>Dinophyceae</taxon>
        <taxon>Gonyaulacales</taxon>
        <taxon>Pyrocystaceae</taxon>
        <taxon>Alexandrium</taxon>
    </lineage>
</organism>
<gene>
    <name evidence="2" type="ORF">AAND1436_LOCUS33013</name>
</gene>
<dbReference type="EMBL" id="HBGQ01068691">
    <property type="protein sequence ID" value="CAD9480064.1"/>
    <property type="molecule type" value="Transcribed_RNA"/>
</dbReference>
<feature type="chain" id="PRO_5031102068" evidence="1">
    <location>
        <begin position="23"/>
        <end position="246"/>
    </location>
</feature>
<keyword evidence="1" id="KW-0732">Signal</keyword>
<feature type="signal peptide" evidence="1">
    <location>
        <begin position="1"/>
        <end position="22"/>
    </location>
</feature>
<dbReference type="AlphaFoldDB" id="A0A7S2MFG0"/>
<reference evidence="2" key="1">
    <citation type="submission" date="2021-01" db="EMBL/GenBank/DDBJ databases">
        <authorList>
            <person name="Corre E."/>
            <person name="Pelletier E."/>
            <person name="Niang G."/>
            <person name="Scheremetjew M."/>
            <person name="Finn R."/>
            <person name="Kale V."/>
            <person name="Holt S."/>
            <person name="Cochrane G."/>
            <person name="Meng A."/>
            <person name="Brown T."/>
            <person name="Cohen L."/>
        </authorList>
    </citation>
    <scope>NUCLEOTIDE SEQUENCE</scope>
    <source>
        <strain evidence="2">CCMP2222</strain>
    </source>
</reference>
<protein>
    <submittedName>
        <fullName evidence="2">Uncharacterized protein</fullName>
    </submittedName>
</protein>